<dbReference type="NCBIfam" id="TIGR00464">
    <property type="entry name" value="gltX_bact"/>
    <property type="match status" value="1"/>
</dbReference>
<dbReference type="HAMAP" id="MF_00022">
    <property type="entry name" value="Glu_tRNA_synth_type1"/>
    <property type="match status" value="1"/>
</dbReference>
<dbReference type="PROSITE" id="PS00178">
    <property type="entry name" value="AA_TRNA_LIGASE_I"/>
    <property type="match status" value="1"/>
</dbReference>
<dbReference type="Proteomes" id="UP000069135">
    <property type="component" value="Chromosome"/>
</dbReference>
<dbReference type="InterPro" id="IPR004527">
    <property type="entry name" value="Glu-tRNA-ligase_bac/mito"/>
</dbReference>
<evidence type="ECO:0000256" key="3">
    <source>
        <dbReference type="ARBA" id="ARBA00022741"/>
    </source>
</evidence>
<feature type="binding site" evidence="7">
    <location>
        <position position="258"/>
    </location>
    <ligand>
        <name>ATP</name>
        <dbReference type="ChEBI" id="CHEBI:30616"/>
    </ligand>
</feature>
<accession>A0A0S1SVY7</accession>
<dbReference type="GO" id="GO:0008270">
    <property type="term" value="F:zinc ion binding"/>
    <property type="evidence" value="ECO:0007669"/>
    <property type="project" value="InterPro"/>
</dbReference>
<feature type="domain" description="Glutamyl/glutaminyl-tRNA synthetase class Ib catalytic" evidence="8">
    <location>
        <begin position="2"/>
        <end position="324"/>
    </location>
</feature>
<comment type="subcellular location">
    <subcellularLocation>
        <location evidence="7">Cytoplasm</location>
    </subcellularLocation>
</comment>
<accession>A0A0S1SJ86</accession>
<dbReference type="GO" id="GO:0000049">
    <property type="term" value="F:tRNA binding"/>
    <property type="evidence" value="ECO:0007669"/>
    <property type="project" value="InterPro"/>
</dbReference>
<accession>A0A0S1SNM4</accession>
<dbReference type="PRINTS" id="PR00987">
    <property type="entry name" value="TRNASYNTHGLU"/>
</dbReference>
<dbReference type="InterPro" id="IPR001412">
    <property type="entry name" value="aa-tRNA-synth_I_CS"/>
</dbReference>
<dbReference type="InterPro" id="IPR008925">
    <property type="entry name" value="aa_tRNA-synth_I_cd-bd_sf"/>
</dbReference>
<evidence type="ECO:0000313" key="11">
    <source>
        <dbReference type="Proteomes" id="UP000069135"/>
    </source>
</evidence>
<dbReference type="STRING" id="1735162.PeribacterB2_1000"/>
<dbReference type="InterPro" id="IPR014729">
    <property type="entry name" value="Rossmann-like_a/b/a_fold"/>
</dbReference>
<feature type="domain" description="Aminoacyl-tRNA synthetase class I anticodon-binding" evidence="9">
    <location>
        <begin position="338"/>
        <end position="484"/>
    </location>
</feature>
<dbReference type="Pfam" id="PF00749">
    <property type="entry name" value="tRNA-synt_1c"/>
    <property type="match status" value="1"/>
</dbReference>
<dbReference type="FunFam" id="3.40.50.620:FF:000045">
    <property type="entry name" value="Glutamate--tRNA ligase, mitochondrial"/>
    <property type="match status" value="1"/>
</dbReference>
<dbReference type="Gene3D" id="1.10.10.350">
    <property type="match status" value="1"/>
</dbReference>
<feature type="short sequence motif" description="'KMSKS' region" evidence="7">
    <location>
        <begin position="255"/>
        <end position="259"/>
    </location>
</feature>
<keyword evidence="6 7" id="KW-0030">Aminoacyl-tRNA synthetase</keyword>
<dbReference type="SUPFAM" id="SSF52374">
    <property type="entry name" value="Nucleotidylyl transferase"/>
    <property type="match status" value="1"/>
</dbReference>
<evidence type="ECO:0000256" key="1">
    <source>
        <dbReference type="ARBA" id="ARBA00007894"/>
    </source>
</evidence>
<dbReference type="InterPro" id="IPR045462">
    <property type="entry name" value="aa-tRNA-synth_I_cd-bd"/>
</dbReference>
<dbReference type="EC" id="6.1.1.17" evidence="7"/>
<accession>A0A0S1SJI4</accession>
<proteinExistence type="inferred from homology"/>
<dbReference type="InterPro" id="IPR020058">
    <property type="entry name" value="Glu/Gln-tRNA-synth_Ib_cat-dom"/>
</dbReference>
<evidence type="ECO:0000313" key="10">
    <source>
        <dbReference type="EMBL" id="ALM13663.1"/>
    </source>
</evidence>
<dbReference type="InterPro" id="IPR049940">
    <property type="entry name" value="GluQ/Sye"/>
</dbReference>
<evidence type="ECO:0000256" key="5">
    <source>
        <dbReference type="ARBA" id="ARBA00022917"/>
    </source>
</evidence>
<reference evidence="11" key="1">
    <citation type="submission" date="2015-10" db="EMBL/GenBank/DDBJ databases">
        <title>Analysis of five complete genome sequences for members of the class Peribacteria in the recently recognized Peregrinibacteria bacterial phylum.</title>
        <authorList>
            <person name="Anantharaman K."/>
            <person name="Brown C.T."/>
            <person name="Burstein D."/>
            <person name="Castelle C.J."/>
            <person name="Probst A.J."/>
            <person name="Thomas B.C."/>
            <person name="Williams K.H."/>
            <person name="Banfield J.F."/>
        </authorList>
    </citation>
    <scope>NUCLEOTIDE SEQUENCE [LARGE SCALE GENOMIC DNA]</scope>
</reference>
<dbReference type="GO" id="GO:0005737">
    <property type="term" value="C:cytoplasm"/>
    <property type="evidence" value="ECO:0007669"/>
    <property type="project" value="UniProtKB-SubCell"/>
</dbReference>
<dbReference type="CDD" id="cd00808">
    <property type="entry name" value="GluRS_core"/>
    <property type="match status" value="1"/>
</dbReference>
<evidence type="ECO:0000256" key="2">
    <source>
        <dbReference type="ARBA" id="ARBA00022598"/>
    </source>
</evidence>
<evidence type="ECO:0000256" key="6">
    <source>
        <dbReference type="ARBA" id="ARBA00023146"/>
    </source>
</evidence>
<dbReference type="GO" id="GO:0006424">
    <property type="term" value="P:glutamyl-tRNA aminoacylation"/>
    <property type="evidence" value="ECO:0007669"/>
    <property type="project" value="UniProtKB-UniRule"/>
</dbReference>
<dbReference type="PANTHER" id="PTHR43311">
    <property type="entry name" value="GLUTAMATE--TRNA LIGASE"/>
    <property type="match status" value="1"/>
</dbReference>
<keyword evidence="7" id="KW-0963">Cytoplasm</keyword>
<reference evidence="10 11" key="2">
    <citation type="journal article" date="2016" name="PeerJ">
        <title>Analysis of five complete genome sequences for members of the class Peribacteria in the recently recognized Peregrinibacteria bacterial phylum.</title>
        <authorList>
            <person name="Anantharaman K."/>
            <person name="Brown C.T."/>
            <person name="Burstein D."/>
            <person name="Castelle C.J."/>
            <person name="Probst A.J."/>
            <person name="Thomas B.C."/>
            <person name="Williams K.H."/>
            <person name="Banfield J.F."/>
        </authorList>
    </citation>
    <scope>NUCLEOTIDE SEQUENCE [LARGE SCALE GENOMIC DNA]</scope>
    <source>
        <strain evidence="10">RIFOXYD1_FULL_PER-ii_59_16</strain>
    </source>
</reference>
<dbReference type="PATRIC" id="fig|1735161.3.peg.977"/>
<name>A0A0S1SVY7_9BACT</name>
<evidence type="ECO:0000256" key="4">
    <source>
        <dbReference type="ARBA" id="ARBA00022840"/>
    </source>
</evidence>
<organism evidence="10 11">
    <name type="scientific">Candidatus Peribacter riflensis</name>
    <dbReference type="NCBI Taxonomy" id="1735162"/>
    <lineage>
        <taxon>Bacteria</taxon>
        <taxon>Candidatus Peregrinibacteriota</taxon>
        <taxon>Candidatus Peribacteria</taxon>
        <taxon>Candidatus Peribacterales</taxon>
        <taxon>Candidatus Peribacteraceae</taxon>
        <taxon>Candidatus Peribacter</taxon>
    </lineage>
</organism>
<dbReference type="InterPro" id="IPR020751">
    <property type="entry name" value="aa-tRNA-synth_I_codon-bd_sub2"/>
</dbReference>
<dbReference type="KEGG" id="prf:PeribacterA2_0998"/>
<evidence type="ECO:0000259" key="9">
    <source>
        <dbReference type="Pfam" id="PF19269"/>
    </source>
</evidence>
<keyword evidence="5 7" id="KW-0648">Protein biosynthesis</keyword>
<protein>
    <recommendedName>
        <fullName evidence="7">Glutamate--tRNA ligase</fullName>
        <ecNumber evidence="7">6.1.1.17</ecNumber>
    </recommendedName>
    <alternativeName>
        <fullName evidence="7">Glutamyl-tRNA synthetase</fullName>
        <shortName evidence="7">GluRS</shortName>
    </alternativeName>
</protein>
<dbReference type="Pfam" id="PF19269">
    <property type="entry name" value="Anticodon_2"/>
    <property type="match status" value="1"/>
</dbReference>
<dbReference type="InterPro" id="IPR033910">
    <property type="entry name" value="GluRS_core"/>
</dbReference>
<evidence type="ECO:0000259" key="8">
    <source>
        <dbReference type="Pfam" id="PF00749"/>
    </source>
</evidence>
<dbReference type="Gene3D" id="3.40.50.620">
    <property type="entry name" value="HUPs"/>
    <property type="match status" value="1"/>
</dbReference>
<comment type="catalytic activity">
    <reaction evidence="7">
        <text>tRNA(Glu) + L-glutamate + ATP = L-glutamyl-tRNA(Glu) + AMP + diphosphate</text>
        <dbReference type="Rhea" id="RHEA:23540"/>
        <dbReference type="Rhea" id="RHEA-COMP:9663"/>
        <dbReference type="Rhea" id="RHEA-COMP:9680"/>
        <dbReference type="ChEBI" id="CHEBI:29985"/>
        <dbReference type="ChEBI" id="CHEBI:30616"/>
        <dbReference type="ChEBI" id="CHEBI:33019"/>
        <dbReference type="ChEBI" id="CHEBI:78442"/>
        <dbReference type="ChEBI" id="CHEBI:78520"/>
        <dbReference type="ChEBI" id="CHEBI:456215"/>
        <dbReference type="EC" id="6.1.1.17"/>
    </reaction>
</comment>
<dbReference type="GO" id="GO:0005524">
    <property type="term" value="F:ATP binding"/>
    <property type="evidence" value="ECO:0007669"/>
    <property type="project" value="UniProtKB-UniRule"/>
</dbReference>
<keyword evidence="3 7" id="KW-0547">Nucleotide-binding</keyword>
<comment type="subunit">
    <text evidence="7">Monomer.</text>
</comment>
<keyword evidence="2 7" id="KW-0436">Ligase</keyword>
<accession>A0A0S1ST94</accession>
<dbReference type="GO" id="GO:0004818">
    <property type="term" value="F:glutamate-tRNA ligase activity"/>
    <property type="evidence" value="ECO:0007669"/>
    <property type="project" value="UniProtKB-UniRule"/>
</dbReference>
<sequence>MRTRFAPSPTGFIHVGNLRTALFAWLIAKQTNGKFLLRVEDTDQARSVPGTIESVLKTLHWAGLDPDEGVMLRKGVVAQEGTHGPYIQSERLELYRTSAGELLKAGHAYPCFCTPERLTKMREEQMARKQAPMYDRLCTRLPKKEIEQRLERGDPHVLRLLVPHERTFTYTDEVRGEVSFQGHTVDDQVLLKSDGFPTYHLAHVVDDHLMEIDLVIRGEEWLSSTPKHLLLFERLGWQPPKYAHVPLLLNKDRTKLSKRQQDVAAEEYIAKGYLPEALINFLALLGWNPGSEQELFSLEELTEAFSLERVQKAGAIFDLTKLDWLQGQWIRRLPLAEFADRLQMLTVERFPEAKHDAHFKEKAALVHERVTFLKEGPDMLAFFYVDPKVDLDLLANEKQKITKELLPKVLKVLVETMEKISEDEWTIDSLKEKLLARAKAEDLTQGQLLWPLRAALTGLPYSPGAFEVAVALGKETTLLRLEVARAGLQK</sequence>
<dbReference type="PANTHER" id="PTHR43311:SF2">
    <property type="entry name" value="GLUTAMATE--TRNA LIGASE, MITOCHONDRIAL-RELATED"/>
    <property type="match status" value="1"/>
</dbReference>
<comment type="similarity">
    <text evidence="1 7">Belongs to the class-I aminoacyl-tRNA synthetase family. Glutamate--tRNA ligase type 1 subfamily.</text>
</comment>
<comment type="caution">
    <text evidence="7">Lacks conserved residue(s) required for the propagation of feature annotation.</text>
</comment>
<feature type="short sequence motif" description="'HIGH' region" evidence="7">
    <location>
        <begin position="7"/>
        <end position="17"/>
    </location>
</feature>
<evidence type="ECO:0000256" key="7">
    <source>
        <dbReference type="HAMAP-Rule" id="MF_00022"/>
    </source>
</evidence>
<keyword evidence="4 7" id="KW-0067">ATP-binding</keyword>
<dbReference type="EMBL" id="CP013065">
    <property type="protein sequence ID" value="ALM13663.1"/>
    <property type="molecule type" value="Genomic_DNA"/>
</dbReference>
<dbReference type="InterPro" id="IPR000924">
    <property type="entry name" value="Glu/Gln-tRNA-synth"/>
</dbReference>
<comment type="function">
    <text evidence="7">Catalyzes the attachment of glutamate to tRNA(Glu) in a two-step reaction: glutamate is first activated by ATP to form Glu-AMP and then transferred to the acceptor end of tRNA(Glu).</text>
</comment>
<dbReference type="SUPFAM" id="SSF48163">
    <property type="entry name" value="An anticodon-binding domain of class I aminoacyl-tRNA synthetases"/>
    <property type="match status" value="1"/>
</dbReference>
<gene>
    <name evidence="7" type="primary">gltX</name>
    <name evidence="10" type="ORF">PeribacterD1_0998</name>
</gene>
<dbReference type="AlphaFoldDB" id="A0A0S1SVY7"/>